<name>A0ABP7NCA7_9MICO</name>
<evidence type="ECO:0000313" key="8">
    <source>
        <dbReference type="Proteomes" id="UP001501591"/>
    </source>
</evidence>
<dbReference type="Pfam" id="PF02776">
    <property type="entry name" value="TPP_enzyme_N"/>
    <property type="match status" value="1"/>
</dbReference>
<evidence type="ECO:0000259" key="6">
    <source>
        <dbReference type="Pfam" id="PF02776"/>
    </source>
</evidence>
<dbReference type="InterPro" id="IPR029061">
    <property type="entry name" value="THDP-binding"/>
</dbReference>
<dbReference type="Pfam" id="PF00205">
    <property type="entry name" value="TPP_enzyme_M"/>
    <property type="match status" value="1"/>
</dbReference>
<evidence type="ECO:0000259" key="5">
    <source>
        <dbReference type="Pfam" id="PF02775"/>
    </source>
</evidence>
<dbReference type="InterPro" id="IPR045229">
    <property type="entry name" value="TPP_enz"/>
</dbReference>
<keyword evidence="8" id="KW-1185">Reference proteome</keyword>
<feature type="domain" description="Thiamine pyrophosphate enzyme TPP-binding" evidence="5">
    <location>
        <begin position="394"/>
        <end position="541"/>
    </location>
</feature>
<dbReference type="InterPro" id="IPR011766">
    <property type="entry name" value="TPP_enzyme_TPP-bd"/>
</dbReference>
<comment type="caution">
    <text evidence="7">The sequence shown here is derived from an EMBL/GenBank/DDBJ whole genome shotgun (WGS) entry which is preliminary data.</text>
</comment>
<dbReference type="CDD" id="cd07035">
    <property type="entry name" value="TPP_PYR_POX_like"/>
    <property type="match status" value="1"/>
</dbReference>
<dbReference type="InterPro" id="IPR029035">
    <property type="entry name" value="DHS-like_NAD/FAD-binding_dom"/>
</dbReference>
<comment type="similarity">
    <text evidence="1 3">Belongs to the TPP enzyme family.</text>
</comment>
<evidence type="ECO:0000256" key="1">
    <source>
        <dbReference type="ARBA" id="ARBA00007812"/>
    </source>
</evidence>
<proteinExistence type="inferred from homology"/>
<evidence type="ECO:0000256" key="3">
    <source>
        <dbReference type="RuleBase" id="RU362132"/>
    </source>
</evidence>
<dbReference type="SUPFAM" id="SSF52467">
    <property type="entry name" value="DHS-like NAD/FAD-binding domain"/>
    <property type="match status" value="1"/>
</dbReference>
<evidence type="ECO:0000313" key="7">
    <source>
        <dbReference type="EMBL" id="GAA3942790.1"/>
    </source>
</evidence>
<reference evidence="8" key="1">
    <citation type="journal article" date="2019" name="Int. J. Syst. Evol. Microbiol.">
        <title>The Global Catalogue of Microorganisms (GCM) 10K type strain sequencing project: providing services to taxonomists for standard genome sequencing and annotation.</title>
        <authorList>
            <consortium name="The Broad Institute Genomics Platform"/>
            <consortium name="The Broad Institute Genome Sequencing Center for Infectious Disease"/>
            <person name="Wu L."/>
            <person name="Ma J."/>
        </authorList>
    </citation>
    <scope>NUCLEOTIDE SEQUENCE [LARGE SCALE GENOMIC DNA]</scope>
    <source>
        <strain evidence="8">JCM 17024</strain>
    </source>
</reference>
<dbReference type="Pfam" id="PF02775">
    <property type="entry name" value="TPP_enzyme_C"/>
    <property type="match status" value="1"/>
</dbReference>
<dbReference type="Gene3D" id="3.40.50.1220">
    <property type="entry name" value="TPP-binding domain"/>
    <property type="match status" value="1"/>
</dbReference>
<gene>
    <name evidence="7" type="ORF">GCM10022383_20840</name>
</gene>
<dbReference type="Gene3D" id="3.40.50.970">
    <property type="match status" value="2"/>
</dbReference>
<dbReference type="CDD" id="cd00568">
    <property type="entry name" value="TPP_enzymes"/>
    <property type="match status" value="1"/>
</dbReference>
<keyword evidence="2 3" id="KW-0786">Thiamine pyrophosphate</keyword>
<dbReference type="EMBL" id="BAABCP010000001">
    <property type="protein sequence ID" value="GAA3942790.1"/>
    <property type="molecule type" value="Genomic_DNA"/>
</dbReference>
<dbReference type="Proteomes" id="UP001501591">
    <property type="component" value="Unassembled WGS sequence"/>
</dbReference>
<organism evidence="7 8">
    <name type="scientific">Microbacterium soli</name>
    <dbReference type="NCBI Taxonomy" id="446075"/>
    <lineage>
        <taxon>Bacteria</taxon>
        <taxon>Bacillati</taxon>
        <taxon>Actinomycetota</taxon>
        <taxon>Actinomycetes</taxon>
        <taxon>Micrococcales</taxon>
        <taxon>Microbacteriaceae</taxon>
        <taxon>Microbacterium</taxon>
    </lineage>
</organism>
<dbReference type="PANTHER" id="PTHR18968">
    <property type="entry name" value="THIAMINE PYROPHOSPHATE ENZYMES"/>
    <property type="match status" value="1"/>
</dbReference>
<feature type="domain" description="Thiamine pyrophosphate enzyme central" evidence="4">
    <location>
        <begin position="206"/>
        <end position="331"/>
    </location>
</feature>
<dbReference type="SUPFAM" id="SSF52518">
    <property type="entry name" value="Thiamin diphosphate-binding fold (THDP-binding)"/>
    <property type="match status" value="2"/>
</dbReference>
<dbReference type="InterPro" id="IPR012001">
    <property type="entry name" value="Thiamin_PyroP_enz_TPP-bd_dom"/>
</dbReference>
<dbReference type="InterPro" id="IPR012000">
    <property type="entry name" value="Thiamin_PyroP_enz_cen_dom"/>
</dbReference>
<sequence>MLVAKLLARELAEAGAAFVFGIPGKESLRFCAELAEVGITFVGARHETQAVMMADGYWRATGRIGVALVAQGAGLSNAIGGMACAARARSGVVVVTGDLLKADAATGPSSEALMELKGINTRVACESVFVDYVRPASGEAAHAEIRAALTRARAGRTVALAFPSDIFSAEAVEQQELPAYDAQAEAAAPSPDDVEMIAELLTSGFTARRPLVIAGKGAVRSGAIPAIRRFAEATGALLATSLPARSSFAGDPFNVGVCGTLSTSVGSGLIARADCVIAFGASLNPFTTYGQSVFAKDAQIVHVDINEAALGKYLVPAMGVVGDAGLTAEALTTAVLSRGGRREGYRSAEIAAQLAEFDPAAEFTDQSTDEFIDPRTLMVELDRVLPSARTLVVDAGLHLHNACSFLQVERPEDFIFPVDSLAIGLGMGAAVGAAFARVRDLTVLEVGDGGLMMALGDLDTAIRHRLPIVVVVSNDEAWGAEAQHLNLLGESDDFVRLPTPSLAELAVAMGAEGYTIRSRGDIEVVADRLREPLSGPIVLDCRVHPDIQPESFEFDYAGVFAK</sequence>
<evidence type="ECO:0000259" key="4">
    <source>
        <dbReference type="Pfam" id="PF00205"/>
    </source>
</evidence>
<dbReference type="PANTHER" id="PTHR18968:SF13">
    <property type="entry name" value="ACETOLACTATE SYNTHASE CATALYTIC SUBUNIT, MITOCHONDRIAL"/>
    <property type="match status" value="1"/>
</dbReference>
<dbReference type="RefSeq" id="WP_344819512.1">
    <property type="nucleotide sequence ID" value="NZ_BAABCP010000001.1"/>
</dbReference>
<evidence type="ECO:0000256" key="2">
    <source>
        <dbReference type="ARBA" id="ARBA00023052"/>
    </source>
</evidence>
<feature type="domain" description="Thiamine pyrophosphate enzyme N-terminal TPP-binding" evidence="6">
    <location>
        <begin position="3"/>
        <end position="100"/>
    </location>
</feature>
<accession>A0ABP7NCA7</accession>
<protein>
    <submittedName>
        <fullName evidence="7">Thiamine pyrophosphate-binding protein</fullName>
    </submittedName>
</protein>